<reference evidence="2 3" key="1">
    <citation type="journal article" date="2022" name="Nat. Ecol. Evol.">
        <title>A masculinizing supergene underlies an exaggerated male reproductive morph in a spider.</title>
        <authorList>
            <person name="Hendrickx F."/>
            <person name="De Corte Z."/>
            <person name="Sonet G."/>
            <person name="Van Belleghem S.M."/>
            <person name="Kostlbacher S."/>
            <person name="Vangestel C."/>
        </authorList>
    </citation>
    <scope>NUCLEOTIDE SEQUENCE [LARGE SCALE GENOMIC DNA]</scope>
    <source>
        <strain evidence="2">W744_W776</strain>
    </source>
</reference>
<sequence length="73" mass="7826">MTSLLDSFLTPPLPSPIPRSQGSHSPLSLARGNDVTPFVKPTSPPPSPVPRSQGSHSPLSLIQFPWFPSTVRP</sequence>
<protein>
    <submittedName>
        <fullName evidence="2">Uncharacterized protein</fullName>
    </submittedName>
</protein>
<keyword evidence="3" id="KW-1185">Reference proteome</keyword>
<proteinExistence type="predicted"/>
<evidence type="ECO:0000313" key="3">
    <source>
        <dbReference type="Proteomes" id="UP000827092"/>
    </source>
</evidence>
<dbReference type="EMBL" id="JAFNEN010000177">
    <property type="protein sequence ID" value="KAG8190690.1"/>
    <property type="molecule type" value="Genomic_DNA"/>
</dbReference>
<evidence type="ECO:0000313" key="2">
    <source>
        <dbReference type="EMBL" id="KAG8190690.1"/>
    </source>
</evidence>
<dbReference type="AlphaFoldDB" id="A0AAV6V1R7"/>
<comment type="caution">
    <text evidence="2">The sequence shown here is derived from an EMBL/GenBank/DDBJ whole genome shotgun (WGS) entry which is preliminary data.</text>
</comment>
<name>A0AAV6V1R7_9ARAC</name>
<dbReference type="Proteomes" id="UP000827092">
    <property type="component" value="Unassembled WGS sequence"/>
</dbReference>
<evidence type="ECO:0000256" key="1">
    <source>
        <dbReference type="SAM" id="MobiDB-lite"/>
    </source>
</evidence>
<gene>
    <name evidence="2" type="ORF">JTE90_001298</name>
</gene>
<organism evidence="2 3">
    <name type="scientific">Oedothorax gibbosus</name>
    <dbReference type="NCBI Taxonomy" id="931172"/>
    <lineage>
        <taxon>Eukaryota</taxon>
        <taxon>Metazoa</taxon>
        <taxon>Ecdysozoa</taxon>
        <taxon>Arthropoda</taxon>
        <taxon>Chelicerata</taxon>
        <taxon>Arachnida</taxon>
        <taxon>Araneae</taxon>
        <taxon>Araneomorphae</taxon>
        <taxon>Entelegynae</taxon>
        <taxon>Araneoidea</taxon>
        <taxon>Linyphiidae</taxon>
        <taxon>Erigoninae</taxon>
        <taxon>Oedothorax</taxon>
    </lineage>
</organism>
<feature type="region of interest" description="Disordered" evidence="1">
    <location>
        <begin position="1"/>
        <end position="61"/>
    </location>
</feature>
<accession>A0AAV6V1R7</accession>